<evidence type="ECO:0008006" key="4">
    <source>
        <dbReference type="Google" id="ProtNLM"/>
    </source>
</evidence>
<protein>
    <recommendedName>
        <fullName evidence="4">Lipoprotein</fullName>
    </recommendedName>
</protein>
<gene>
    <name evidence="2" type="ORF">G7071_11765</name>
</gene>
<reference evidence="2 3" key="1">
    <citation type="submission" date="2020-03" db="EMBL/GenBank/DDBJ databases">
        <title>Nocardioides sp. nov., isolated from fish.</title>
        <authorList>
            <person name="Hyun D.-W."/>
            <person name="Bae J.-W."/>
        </authorList>
    </citation>
    <scope>NUCLEOTIDE SEQUENCE [LARGE SCALE GENOMIC DNA]</scope>
    <source>
        <strain evidence="2 3">HDW12A</strain>
    </source>
</reference>
<proteinExistence type="predicted"/>
<dbReference type="PROSITE" id="PS51257">
    <property type="entry name" value="PROKAR_LIPOPROTEIN"/>
    <property type="match status" value="1"/>
</dbReference>
<name>A0A6G7YH01_9ACTN</name>
<dbReference type="AlphaFoldDB" id="A0A6G7YH01"/>
<dbReference type="RefSeq" id="WP_166318920.1">
    <property type="nucleotide sequence ID" value="NZ_CP049866.1"/>
</dbReference>
<sequence length="171" mass="17678">MNRPPRHTPYAAVLLALLAGCTATPPERSAPVPSRPTASVSPATPEALRCEEPPPALLERAEEAISTHPGPVRAAVLVEATTTETGRWSVIAVERAFVHDDGTPAGGASRSLGLTDSAAAPATARIIPLGAGPARGDPRVSWEQVRWTGEALEAGKRAASKAVECLDAGLR</sequence>
<organism evidence="2 3">
    <name type="scientific">Nocardioides piscis</name>
    <dbReference type="NCBI Taxonomy" id="2714938"/>
    <lineage>
        <taxon>Bacteria</taxon>
        <taxon>Bacillati</taxon>
        <taxon>Actinomycetota</taxon>
        <taxon>Actinomycetes</taxon>
        <taxon>Propionibacteriales</taxon>
        <taxon>Nocardioidaceae</taxon>
        <taxon>Nocardioides</taxon>
    </lineage>
</organism>
<dbReference type="Proteomes" id="UP000502035">
    <property type="component" value="Chromosome"/>
</dbReference>
<evidence type="ECO:0000313" key="3">
    <source>
        <dbReference type="Proteomes" id="UP000502035"/>
    </source>
</evidence>
<accession>A0A6G7YH01</accession>
<dbReference type="EMBL" id="CP049866">
    <property type="protein sequence ID" value="QIK76009.1"/>
    <property type="molecule type" value="Genomic_DNA"/>
</dbReference>
<evidence type="ECO:0000313" key="2">
    <source>
        <dbReference type="EMBL" id="QIK76009.1"/>
    </source>
</evidence>
<evidence type="ECO:0000256" key="1">
    <source>
        <dbReference type="SAM" id="MobiDB-lite"/>
    </source>
</evidence>
<keyword evidence="3" id="KW-1185">Reference proteome</keyword>
<dbReference type="KEGG" id="npi:G7071_11765"/>
<feature type="region of interest" description="Disordered" evidence="1">
    <location>
        <begin position="24"/>
        <end position="49"/>
    </location>
</feature>